<proteinExistence type="predicted"/>
<dbReference type="Proteomes" id="UP000664654">
    <property type="component" value="Unassembled WGS sequence"/>
</dbReference>
<organism evidence="1 2">
    <name type="scientific">Bowmanella dokdonensis</name>
    <dbReference type="NCBI Taxonomy" id="751969"/>
    <lineage>
        <taxon>Bacteria</taxon>
        <taxon>Pseudomonadati</taxon>
        <taxon>Pseudomonadota</taxon>
        <taxon>Gammaproteobacteria</taxon>
        <taxon>Alteromonadales</taxon>
        <taxon>Alteromonadaceae</taxon>
        <taxon>Bowmanella</taxon>
    </lineage>
</organism>
<dbReference type="EMBL" id="JAFKCV010000004">
    <property type="protein sequence ID" value="MBN7825269.1"/>
    <property type="molecule type" value="Genomic_DNA"/>
</dbReference>
<evidence type="ECO:0000313" key="2">
    <source>
        <dbReference type="Proteomes" id="UP000664654"/>
    </source>
</evidence>
<accession>A0A939IQP4</accession>
<evidence type="ECO:0000313" key="1">
    <source>
        <dbReference type="EMBL" id="MBN7825269.1"/>
    </source>
</evidence>
<evidence type="ECO:0008006" key="3">
    <source>
        <dbReference type="Google" id="ProtNLM"/>
    </source>
</evidence>
<comment type="caution">
    <text evidence="1">The sequence shown here is derived from an EMBL/GenBank/DDBJ whole genome shotgun (WGS) entry which is preliminary data.</text>
</comment>
<dbReference type="RefSeq" id="WP_206573385.1">
    <property type="nucleotide sequence ID" value="NZ_JAFKCV010000004.1"/>
</dbReference>
<name>A0A939IQP4_9ALTE</name>
<sequence>MARLAWIFVLYLPWTALAAPGFDYIWITPDPPGKTHKNIQEMGIKWVTFQQLRQASDWPEPQVVVANNIRALQMLEELPNACAANKLKTADRAARFYYSDLPQTLFPGLKLYTLKNSGLAHHLTGIKELQGRISVVDALAFVSEKQFGLVGGRRYGDQLDPLLTKTQWQFQIWRRTAADMGAGMVDMLLRGRISALIEHPNSAHHYARELGKENELQGFDLQETPNSSMGYIICSKTPQGLALKQHFDGLLQQVSRQQTYLDTHLAWMPTLDQQAYIDLYNEVYGTRFTLVEVSAQAD</sequence>
<protein>
    <recommendedName>
        <fullName evidence="3">Solute-binding protein family 3/N-terminal domain-containing protein</fullName>
    </recommendedName>
</protein>
<keyword evidence="2" id="KW-1185">Reference proteome</keyword>
<gene>
    <name evidence="1" type="ORF">J0A66_08560</name>
</gene>
<reference evidence="1" key="1">
    <citation type="submission" date="2021-03" db="EMBL/GenBank/DDBJ databases">
        <title>novel species isolated from a fishpond in China.</title>
        <authorList>
            <person name="Lu H."/>
            <person name="Cai Z."/>
        </authorList>
    </citation>
    <scope>NUCLEOTIDE SEQUENCE</scope>
    <source>
        <strain evidence="1">JCM 30855</strain>
    </source>
</reference>
<dbReference type="AlphaFoldDB" id="A0A939IQP4"/>